<reference evidence="2 3" key="1">
    <citation type="journal article" date="2016" name="Int. J. Syst. Evol. Microbiol.">
        <title>Nocardioides albidus sp. nov., an actinobacterium isolated from garden soil.</title>
        <authorList>
            <person name="Singh H."/>
            <person name="Du J."/>
            <person name="Trinh H."/>
            <person name="Won K."/>
            <person name="Yang J.E."/>
            <person name="Yin C."/>
            <person name="Kook M."/>
            <person name="Yi T.H."/>
        </authorList>
    </citation>
    <scope>NUCLEOTIDE SEQUENCE [LARGE SCALE GENOMIC DNA]</scope>
    <source>
        <strain evidence="2 3">CCTCC AB 2015297</strain>
    </source>
</reference>
<dbReference type="SUPFAM" id="SSF53335">
    <property type="entry name" value="S-adenosyl-L-methionine-dependent methyltransferases"/>
    <property type="match status" value="1"/>
</dbReference>
<comment type="caution">
    <text evidence="2">The sequence shown here is derived from an EMBL/GenBank/DDBJ whole genome shotgun (WGS) entry which is preliminary data.</text>
</comment>
<keyword evidence="2" id="KW-0489">Methyltransferase</keyword>
<evidence type="ECO:0000259" key="1">
    <source>
        <dbReference type="Pfam" id="PF08242"/>
    </source>
</evidence>
<feature type="domain" description="Methyltransferase type 12" evidence="1">
    <location>
        <begin position="62"/>
        <end position="155"/>
    </location>
</feature>
<name>A0A5C4W9W2_9ACTN</name>
<dbReference type="CDD" id="cd02440">
    <property type="entry name" value="AdoMet_MTases"/>
    <property type="match status" value="1"/>
</dbReference>
<dbReference type="AlphaFoldDB" id="A0A5C4W9W2"/>
<organism evidence="2 3">
    <name type="scientific">Nocardioides albidus</name>
    <dbReference type="NCBI Taxonomy" id="1517589"/>
    <lineage>
        <taxon>Bacteria</taxon>
        <taxon>Bacillati</taxon>
        <taxon>Actinomycetota</taxon>
        <taxon>Actinomycetes</taxon>
        <taxon>Propionibacteriales</taxon>
        <taxon>Nocardioidaceae</taxon>
        <taxon>Nocardioides</taxon>
    </lineage>
</organism>
<proteinExistence type="predicted"/>
<gene>
    <name evidence="2" type="ORF">FHP29_05305</name>
</gene>
<dbReference type="EMBL" id="VDMP01000018">
    <property type="protein sequence ID" value="TNM44129.1"/>
    <property type="molecule type" value="Genomic_DNA"/>
</dbReference>
<dbReference type="GO" id="GO:0008168">
    <property type="term" value="F:methyltransferase activity"/>
    <property type="evidence" value="ECO:0007669"/>
    <property type="project" value="UniProtKB-KW"/>
</dbReference>
<dbReference type="InterPro" id="IPR029063">
    <property type="entry name" value="SAM-dependent_MTases_sf"/>
</dbReference>
<dbReference type="PANTHER" id="PTHR43861">
    <property type="entry name" value="TRANS-ACONITATE 2-METHYLTRANSFERASE-RELATED"/>
    <property type="match status" value="1"/>
</dbReference>
<dbReference type="Gene3D" id="3.40.50.150">
    <property type="entry name" value="Vaccinia Virus protein VP39"/>
    <property type="match status" value="1"/>
</dbReference>
<keyword evidence="2" id="KW-0808">Transferase</keyword>
<keyword evidence="3" id="KW-1185">Reference proteome</keyword>
<dbReference type="GO" id="GO:0032259">
    <property type="term" value="P:methylation"/>
    <property type="evidence" value="ECO:0007669"/>
    <property type="project" value="UniProtKB-KW"/>
</dbReference>
<evidence type="ECO:0000313" key="3">
    <source>
        <dbReference type="Proteomes" id="UP000313231"/>
    </source>
</evidence>
<sequence>MTEQGPGFDPVIAAQASSHGEGHDYVAGSPHLRHATLRDMVERRLQTVVSEIIGRKGGCRALEIGGGHGTFSSYLADAGASLTVTEASPASAAVLRRILADRPDAEVRLDDTGERILESGETWDLVVMTAVLHHIPDYVGYLNRLVDLIAEDGALFTAQDPLYYPRLSPLHHRAQRATYLAWRLFQGNYARGLATRMRRVTGTYSDTEESDLVEYHVVRDGVDEQAIVTAMSDHFETVDVFTYWSTQAPIFQRLGERMALRSEFGIEARGRRRS</sequence>
<dbReference type="RefSeq" id="WP_139621810.1">
    <property type="nucleotide sequence ID" value="NZ_VDMP01000018.1"/>
</dbReference>
<dbReference type="Pfam" id="PF08242">
    <property type="entry name" value="Methyltransf_12"/>
    <property type="match status" value="1"/>
</dbReference>
<dbReference type="Proteomes" id="UP000313231">
    <property type="component" value="Unassembled WGS sequence"/>
</dbReference>
<accession>A0A5C4W9W2</accession>
<evidence type="ECO:0000313" key="2">
    <source>
        <dbReference type="EMBL" id="TNM44129.1"/>
    </source>
</evidence>
<protein>
    <submittedName>
        <fullName evidence="2">Class I SAM-dependent methyltransferase</fullName>
    </submittedName>
</protein>
<dbReference type="InterPro" id="IPR013217">
    <property type="entry name" value="Methyltransf_12"/>
</dbReference>
<dbReference type="OrthoDB" id="4617282at2"/>